<accession>A0A2P2IP32</accession>
<dbReference type="PANTHER" id="PTHR35108:SF6">
    <property type="entry name" value="30S RIBOSOMAL PROTEIN 3, CHLOROPLASTIC"/>
    <property type="match status" value="1"/>
</dbReference>
<dbReference type="Gene3D" id="3.30.390.140">
    <property type="match status" value="1"/>
</dbReference>
<evidence type="ECO:0000256" key="1">
    <source>
        <dbReference type="ARBA" id="ARBA00008561"/>
    </source>
</evidence>
<organism evidence="4">
    <name type="scientific">Rhizophora mucronata</name>
    <name type="common">Asiatic mangrove</name>
    <dbReference type="NCBI Taxonomy" id="61149"/>
    <lineage>
        <taxon>Eukaryota</taxon>
        <taxon>Viridiplantae</taxon>
        <taxon>Streptophyta</taxon>
        <taxon>Embryophyta</taxon>
        <taxon>Tracheophyta</taxon>
        <taxon>Spermatophyta</taxon>
        <taxon>Magnoliopsida</taxon>
        <taxon>eudicotyledons</taxon>
        <taxon>Gunneridae</taxon>
        <taxon>Pentapetalae</taxon>
        <taxon>rosids</taxon>
        <taxon>fabids</taxon>
        <taxon>Malpighiales</taxon>
        <taxon>Rhizophoraceae</taxon>
        <taxon>Rhizophora</taxon>
    </lineage>
</organism>
<comment type="similarity">
    <text evidence="1">Belongs to the chloroplast-specific ribosomal protein cS23 family.</text>
</comment>
<keyword evidence="2" id="KW-0689">Ribosomal protein</keyword>
<reference evidence="4" key="1">
    <citation type="submission" date="2018-02" db="EMBL/GenBank/DDBJ databases">
        <title>Rhizophora mucronata_Transcriptome.</title>
        <authorList>
            <person name="Meera S.P."/>
            <person name="Sreeshan A."/>
            <person name="Augustine A."/>
        </authorList>
    </citation>
    <scope>NUCLEOTIDE SEQUENCE</scope>
    <source>
        <tissue evidence="4">Leaf</tissue>
    </source>
</reference>
<dbReference type="GO" id="GO:0003735">
    <property type="term" value="F:structural constituent of ribosome"/>
    <property type="evidence" value="ECO:0007669"/>
    <property type="project" value="InterPro"/>
</dbReference>
<dbReference type="InterPro" id="IPR038447">
    <property type="entry name" value="PSRP-3/Ycf65_sf"/>
</dbReference>
<evidence type="ECO:0000256" key="2">
    <source>
        <dbReference type="ARBA" id="ARBA00022980"/>
    </source>
</evidence>
<proteinExistence type="inferred from homology"/>
<dbReference type="GO" id="GO:0005840">
    <property type="term" value="C:ribosome"/>
    <property type="evidence" value="ECO:0007669"/>
    <property type="project" value="UniProtKB-KW"/>
</dbReference>
<sequence length="188" mass="21236">MPSMAVQSPVNNISTYLLLFSQKFNPIMFKTPILLKPTAHRIDSSTVHGQKLRTISRKQRKSNTFAAPEALTAESESETIESEGAFSDQETEMAEVSVKKVEKPRLVLKFIWMEKNIGLALDQVIPGHGTVPLSPYFFWPRKDAWEELKATLESKSWISQKKMIILLNQATDIINLWQQSGGSLTTTQ</sequence>
<dbReference type="GO" id="GO:1990904">
    <property type="term" value="C:ribonucleoprotein complex"/>
    <property type="evidence" value="ECO:0007669"/>
    <property type="project" value="UniProtKB-KW"/>
</dbReference>
<evidence type="ECO:0000313" key="4">
    <source>
        <dbReference type="EMBL" id="MBW82989.1"/>
    </source>
</evidence>
<dbReference type="EMBL" id="GGEC01002506">
    <property type="protein sequence ID" value="MBW82989.1"/>
    <property type="molecule type" value="Transcribed_RNA"/>
</dbReference>
<dbReference type="AlphaFoldDB" id="A0A2P2IP32"/>
<protein>
    <submittedName>
        <fullName evidence="4">Uncharacterized protein</fullName>
    </submittedName>
</protein>
<dbReference type="InterPro" id="IPR006924">
    <property type="entry name" value="Ribosomal_cS23-like"/>
</dbReference>
<dbReference type="Pfam" id="PF04839">
    <property type="entry name" value="PSRP-3_Ycf65"/>
    <property type="match status" value="1"/>
</dbReference>
<dbReference type="GO" id="GO:0006412">
    <property type="term" value="P:translation"/>
    <property type="evidence" value="ECO:0007669"/>
    <property type="project" value="InterPro"/>
</dbReference>
<dbReference type="PANTHER" id="PTHR35108">
    <property type="entry name" value="30S RIBOSOMAL PROTEIN 3, CHLOROPLASTIC"/>
    <property type="match status" value="1"/>
</dbReference>
<keyword evidence="3" id="KW-0687">Ribonucleoprotein</keyword>
<name>A0A2P2IP32_RHIMU</name>
<evidence type="ECO:0000256" key="3">
    <source>
        <dbReference type="ARBA" id="ARBA00023274"/>
    </source>
</evidence>